<reference evidence="1" key="1">
    <citation type="submission" date="2019-03" db="EMBL/GenBank/DDBJ databases">
        <title>Lake Tanganyika Metagenome-Assembled Genomes (MAGs).</title>
        <authorList>
            <person name="Tran P."/>
        </authorList>
    </citation>
    <scope>NUCLEOTIDE SEQUENCE</scope>
    <source>
        <strain evidence="1">M_DeepCast_400m_m2_100</strain>
    </source>
</reference>
<dbReference type="Proteomes" id="UP000748308">
    <property type="component" value="Unassembled WGS sequence"/>
</dbReference>
<dbReference type="Pfam" id="PF02585">
    <property type="entry name" value="PIG-L"/>
    <property type="match status" value="1"/>
</dbReference>
<dbReference type="SUPFAM" id="SSF102588">
    <property type="entry name" value="LmbE-like"/>
    <property type="match status" value="1"/>
</dbReference>
<dbReference type="Gene3D" id="3.40.50.10320">
    <property type="entry name" value="LmbE-like"/>
    <property type="match status" value="1"/>
</dbReference>
<evidence type="ECO:0000313" key="1">
    <source>
        <dbReference type="EMBL" id="MBM3317722.1"/>
    </source>
</evidence>
<dbReference type="EMBL" id="VGIY01000175">
    <property type="protein sequence ID" value="MBM3317722.1"/>
    <property type="molecule type" value="Genomic_DNA"/>
</dbReference>
<dbReference type="GO" id="GO:0016811">
    <property type="term" value="F:hydrolase activity, acting on carbon-nitrogen (but not peptide) bonds, in linear amides"/>
    <property type="evidence" value="ECO:0007669"/>
    <property type="project" value="TreeGrafter"/>
</dbReference>
<name>A0A937XB91_UNCEI</name>
<accession>A0A937XB91</accession>
<dbReference type="GO" id="GO:0019213">
    <property type="term" value="F:deacetylase activity"/>
    <property type="evidence" value="ECO:0007669"/>
    <property type="project" value="InterPro"/>
</dbReference>
<dbReference type="GO" id="GO:0071793">
    <property type="term" value="P:bacillithiol biosynthetic process"/>
    <property type="evidence" value="ECO:0007669"/>
    <property type="project" value="InterPro"/>
</dbReference>
<dbReference type="InterPro" id="IPR003737">
    <property type="entry name" value="GlcNAc_PI_deacetylase-related"/>
</dbReference>
<dbReference type="AlphaFoldDB" id="A0A937XB91"/>
<proteinExistence type="predicted"/>
<gene>
    <name evidence="1" type="primary">bshB1</name>
    <name evidence="1" type="ORF">FJY75_07700</name>
</gene>
<dbReference type="InterPro" id="IPR024078">
    <property type="entry name" value="LmbE-like_dom_sf"/>
</dbReference>
<organism evidence="1 2">
    <name type="scientific">Eiseniibacteriota bacterium</name>
    <dbReference type="NCBI Taxonomy" id="2212470"/>
    <lineage>
        <taxon>Bacteria</taxon>
        <taxon>Candidatus Eiseniibacteriota</taxon>
    </lineage>
</organism>
<protein>
    <submittedName>
        <fullName evidence="1">Bacillithiol biosynthesis deacetylase BshB1</fullName>
    </submittedName>
</protein>
<dbReference type="PANTHER" id="PTHR12993:SF30">
    <property type="entry name" value="N-ACETYL-ALPHA-D-GLUCOSAMINYL L-MALATE DEACETYLASE 1"/>
    <property type="match status" value="1"/>
</dbReference>
<sequence length="249" mass="27702">MPVDVLAIGAHPDDVDMICGGTLAKLAARGRAVAILDLTRGEMGTRGTPETRAREAQRAAEILGARERVALDLGDGRIENSADARRQVIEVVRRLRPTLILTHYWDDLHPDHAAAGHLVRAVMYPVGFARYPAEGEPYRPNEVLFFMAHTPFEPSFVVDVDGYHERKMEAVRCFASQFHSADSAEPPTGISQPDFLLRLEARARHYGGLIGRAFGEPFLVTRAVPVADPVEHYAPFPKIYSSRSWEDHR</sequence>
<comment type="caution">
    <text evidence="1">The sequence shown here is derived from an EMBL/GenBank/DDBJ whole genome shotgun (WGS) entry which is preliminary data.</text>
</comment>
<dbReference type="PANTHER" id="PTHR12993">
    <property type="entry name" value="N-ACETYLGLUCOSAMINYL-PHOSPHATIDYLINOSITOL DE-N-ACETYLASE-RELATED"/>
    <property type="match status" value="1"/>
</dbReference>
<dbReference type="NCBIfam" id="TIGR04001">
    <property type="entry name" value="thiol_BshB1"/>
    <property type="match status" value="1"/>
</dbReference>
<evidence type="ECO:0000313" key="2">
    <source>
        <dbReference type="Proteomes" id="UP000748308"/>
    </source>
</evidence>
<dbReference type="InterPro" id="IPR023842">
    <property type="entry name" value="Bacillithiol_biosynth_BshB1"/>
</dbReference>